<feature type="region of interest" description="Disordered" evidence="1">
    <location>
        <begin position="45"/>
        <end position="107"/>
    </location>
</feature>
<evidence type="ECO:0000313" key="2">
    <source>
        <dbReference type="EMBL" id="KAJ8908524.1"/>
    </source>
</evidence>
<dbReference type="Proteomes" id="UP001157974">
    <property type="component" value="Unassembled WGS sequence"/>
</dbReference>
<evidence type="ECO:0000313" key="3">
    <source>
        <dbReference type="Proteomes" id="UP001157974"/>
    </source>
</evidence>
<feature type="compositionally biased region" description="Polar residues" evidence="1">
    <location>
        <begin position="66"/>
        <end position="76"/>
    </location>
</feature>
<comment type="caution">
    <text evidence="2">The sequence shown here is derived from an EMBL/GenBank/DDBJ whole genome shotgun (WGS) entry which is preliminary data.</text>
</comment>
<evidence type="ECO:0000256" key="1">
    <source>
        <dbReference type="SAM" id="MobiDB-lite"/>
    </source>
</evidence>
<accession>A0AAV8V121</accession>
<organism evidence="2 3">
    <name type="scientific">Rhodosorus marinus</name>
    <dbReference type="NCBI Taxonomy" id="101924"/>
    <lineage>
        <taxon>Eukaryota</taxon>
        <taxon>Rhodophyta</taxon>
        <taxon>Stylonematophyceae</taxon>
        <taxon>Stylonematales</taxon>
        <taxon>Stylonemataceae</taxon>
        <taxon>Rhodosorus</taxon>
    </lineage>
</organism>
<dbReference type="AlphaFoldDB" id="A0AAV8V121"/>
<feature type="compositionally biased region" description="Basic and acidic residues" evidence="1">
    <location>
        <begin position="45"/>
        <end position="56"/>
    </location>
</feature>
<dbReference type="EMBL" id="JAMWBK010000001">
    <property type="protein sequence ID" value="KAJ8908524.1"/>
    <property type="molecule type" value="Genomic_DNA"/>
</dbReference>
<proteinExistence type="predicted"/>
<name>A0AAV8V121_9RHOD</name>
<sequence>MSGEWPGGYGDSLSMRGDILNSVILQQQKRIAELEQKFRASQEEIQAQRKLIEGNPKRSPKRARASSPNGVSSSSDAKSEGPMKRNVAQSASIVQPPPQEGTHKKNVPQSIEIAKPKAFSAGGLQTLEVASELHFEVCPQAHPHDPQYSTIGELPTDLTMDLSGFEELSYGKANSVQFDNDWIDRDEDGVFNEAAKINS</sequence>
<gene>
    <name evidence="2" type="ORF">NDN08_005232</name>
</gene>
<keyword evidence="3" id="KW-1185">Reference proteome</keyword>
<protein>
    <submittedName>
        <fullName evidence="2">Uncharacterized protein</fullName>
    </submittedName>
</protein>
<reference evidence="2 3" key="1">
    <citation type="journal article" date="2023" name="Nat. Commun.">
        <title>Origin of minicircular mitochondrial genomes in red algae.</title>
        <authorList>
            <person name="Lee Y."/>
            <person name="Cho C.H."/>
            <person name="Lee Y.M."/>
            <person name="Park S.I."/>
            <person name="Yang J.H."/>
            <person name="West J.A."/>
            <person name="Bhattacharya D."/>
            <person name="Yoon H.S."/>
        </authorList>
    </citation>
    <scope>NUCLEOTIDE SEQUENCE [LARGE SCALE GENOMIC DNA]</scope>
    <source>
        <strain evidence="2 3">CCMP1338</strain>
        <tissue evidence="2">Whole cell</tissue>
    </source>
</reference>